<dbReference type="STRING" id="686832.A0A0C2Y614"/>
<keyword evidence="4" id="KW-1185">Reference proteome</keyword>
<feature type="transmembrane region" description="Helical" evidence="1">
    <location>
        <begin position="138"/>
        <end position="168"/>
    </location>
</feature>
<sequence length="224" mass="25108">MIKPTRLFAATSLFWTAISNLTLYGELSSAQDEKDFQRVRIRLQSEWICIGALVTSHSQHIYDVPTWFQLLLQSVDATIFAISPDAAFKIRSYAYLAVVTSSMASALGIVCVTWFHLRYRWIGTETFIIRARDVYGTYFFFSLSSRVPAFCTLISSVSLTIFLALVAYDTWPEVVLVLGITVVVGMCLQFPIYAAHHFITHLAPGFLYAVNSAHAMMHTTAGNV</sequence>
<dbReference type="AlphaFoldDB" id="A0A0C2Y614"/>
<feature type="chain" id="PRO_5002174461" evidence="2">
    <location>
        <begin position="31"/>
        <end position="224"/>
    </location>
</feature>
<evidence type="ECO:0000256" key="1">
    <source>
        <dbReference type="SAM" id="Phobius"/>
    </source>
</evidence>
<name>A0A0C2Y614_HEBCY</name>
<feature type="signal peptide" evidence="2">
    <location>
        <begin position="1"/>
        <end position="30"/>
    </location>
</feature>
<feature type="transmembrane region" description="Helical" evidence="1">
    <location>
        <begin position="174"/>
        <end position="194"/>
    </location>
</feature>
<feature type="transmembrane region" description="Helical" evidence="1">
    <location>
        <begin position="93"/>
        <end position="117"/>
    </location>
</feature>
<dbReference type="OrthoDB" id="2642524at2759"/>
<dbReference type="Proteomes" id="UP000053424">
    <property type="component" value="Unassembled WGS sequence"/>
</dbReference>
<keyword evidence="1" id="KW-1133">Transmembrane helix</keyword>
<evidence type="ECO:0000313" key="3">
    <source>
        <dbReference type="EMBL" id="KIM36492.1"/>
    </source>
</evidence>
<reference evidence="4" key="2">
    <citation type="submission" date="2015-01" db="EMBL/GenBank/DDBJ databases">
        <title>Evolutionary Origins and Diversification of the Mycorrhizal Mutualists.</title>
        <authorList>
            <consortium name="DOE Joint Genome Institute"/>
            <consortium name="Mycorrhizal Genomics Consortium"/>
            <person name="Kohler A."/>
            <person name="Kuo A."/>
            <person name="Nagy L.G."/>
            <person name="Floudas D."/>
            <person name="Copeland A."/>
            <person name="Barry K.W."/>
            <person name="Cichocki N."/>
            <person name="Veneault-Fourrey C."/>
            <person name="LaButti K."/>
            <person name="Lindquist E.A."/>
            <person name="Lipzen A."/>
            <person name="Lundell T."/>
            <person name="Morin E."/>
            <person name="Murat C."/>
            <person name="Riley R."/>
            <person name="Ohm R."/>
            <person name="Sun H."/>
            <person name="Tunlid A."/>
            <person name="Henrissat B."/>
            <person name="Grigoriev I.V."/>
            <person name="Hibbett D.S."/>
            <person name="Martin F."/>
        </authorList>
    </citation>
    <scope>NUCLEOTIDE SEQUENCE [LARGE SCALE GENOMIC DNA]</scope>
    <source>
        <strain evidence="4">h7</strain>
    </source>
</reference>
<keyword evidence="2" id="KW-0732">Signal</keyword>
<protein>
    <submittedName>
        <fullName evidence="3">Uncharacterized protein</fullName>
    </submittedName>
</protein>
<accession>A0A0C2Y614</accession>
<gene>
    <name evidence="3" type="ORF">M413DRAFT_78299</name>
</gene>
<evidence type="ECO:0000313" key="4">
    <source>
        <dbReference type="Proteomes" id="UP000053424"/>
    </source>
</evidence>
<proteinExistence type="predicted"/>
<dbReference type="EMBL" id="KN831805">
    <property type="protein sequence ID" value="KIM36492.1"/>
    <property type="molecule type" value="Genomic_DNA"/>
</dbReference>
<organism evidence="3 4">
    <name type="scientific">Hebeloma cylindrosporum</name>
    <dbReference type="NCBI Taxonomy" id="76867"/>
    <lineage>
        <taxon>Eukaryota</taxon>
        <taxon>Fungi</taxon>
        <taxon>Dikarya</taxon>
        <taxon>Basidiomycota</taxon>
        <taxon>Agaricomycotina</taxon>
        <taxon>Agaricomycetes</taxon>
        <taxon>Agaricomycetidae</taxon>
        <taxon>Agaricales</taxon>
        <taxon>Agaricineae</taxon>
        <taxon>Hymenogastraceae</taxon>
        <taxon>Hebeloma</taxon>
    </lineage>
</organism>
<dbReference type="HOGENOM" id="CLU_107677_0_0_1"/>
<keyword evidence="1" id="KW-0812">Transmembrane</keyword>
<reference evidence="3 4" key="1">
    <citation type="submission" date="2014-04" db="EMBL/GenBank/DDBJ databases">
        <authorList>
            <consortium name="DOE Joint Genome Institute"/>
            <person name="Kuo A."/>
            <person name="Gay G."/>
            <person name="Dore J."/>
            <person name="Kohler A."/>
            <person name="Nagy L.G."/>
            <person name="Floudas D."/>
            <person name="Copeland A."/>
            <person name="Barry K.W."/>
            <person name="Cichocki N."/>
            <person name="Veneault-Fourrey C."/>
            <person name="LaButti K."/>
            <person name="Lindquist E.A."/>
            <person name="Lipzen A."/>
            <person name="Lundell T."/>
            <person name="Morin E."/>
            <person name="Murat C."/>
            <person name="Sun H."/>
            <person name="Tunlid A."/>
            <person name="Henrissat B."/>
            <person name="Grigoriev I.V."/>
            <person name="Hibbett D.S."/>
            <person name="Martin F."/>
            <person name="Nordberg H.P."/>
            <person name="Cantor M.N."/>
            <person name="Hua S.X."/>
        </authorList>
    </citation>
    <scope>NUCLEOTIDE SEQUENCE [LARGE SCALE GENOMIC DNA]</scope>
    <source>
        <strain evidence="4">h7</strain>
    </source>
</reference>
<evidence type="ECO:0000256" key="2">
    <source>
        <dbReference type="SAM" id="SignalP"/>
    </source>
</evidence>
<keyword evidence="1" id="KW-0472">Membrane</keyword>